<dbReference type="AlphaFoldDB" id="A0A2S5Z637"/>
<gene>
    <name evidence="4" type="ORF">KEHDKFFH_17585</name>
</gene>
<dbReference type="InterPro" id="IPR002634">
    <property type="entry name" value="BolA"/>
</dbReference>
<comment type="caution">
    <text evidence="4">The sequence shown here is derived from an EMBL/GenBank/DDBJ whole genome shotgun (WGS) entry which is preliminary data.</text>
</comment>
<feature type="region of interest" description="Disordered" evidence="3">
    <location>
        <begin position="86"/>
        <end position="118"/>
    </location>
</feature>
<dbReference type="Pfam" id="PF01722">
    <property type="entry name" value="BolA"/>
    <property type="match status" value="1"/>
</dbReference>
<protein>
    <submittedName>
        <fullName evidence="4">BolA family transcriptional regulator</fullName>
    </submittedName>
</protein>
<evidence type="ECO:0000256" key="1">
    <source>
        <dbReference type="ARBA" id="ARBA00005578"/>
    </source>
</evidence>
<dbReference type="InterPro" id="IPR036065">
    <property type="entry name" value="BolA-like_sf"/>
</dbReference>
<keyword evidence="5" id="KW-1185">Reference proteome</keyword>
<dbReference type="PIRSF" id="PIRSF003113">
    <property type="entry name" value="BolA"/>
    <property type="match status" value="1"/>
</dbReference>
<dbReference type="GO" id="GO:0005829">
    <property type="term" value="C:cytosol"/>
    <property type="evidence" value="ECO:0007669"/>
    <property type="project" value="TreeGrafter"/>
</dbReference>
<proteinExistence type="inferred from homology"/>
<dbReference type="Proteomes" id="UP000239917">
    <property type="component" value="Unassembled WGS sequence"/>
</dbReference>
<dbReference type="SUPFAM" id="SSF82657">
    <property type="entry name" value="BolA-like"/>
    <property type="match status" value="1"/>
</dbReference>
<evidence type="ECO:0000313" key="4">
    <source>
        <dbReference type="EMBL" id="PPI82847.1"/>
    </source>
</evidence>
<dbReference type="OrthoDB" id="9801469at2"/>
<reference evidence="4 5" key="1">
    <citation type="submission" date="2018-01" db="EMBL/GenBank/DDBJ databases">
        <title>Complete genome sequences of the type strains of Marinobacter flavimaris and Marinobacter maroccanus.</title>
        <authorList>
            <person name="Palau M."/>
            <person name="Boujida N."/>
            <person name="Manresa A."/>
            <person name="Minana-Galbis D."/>
        </authorList>
    </citation>
    <scope>NUCLEOTIDE SEQUENCE [LARGE SCALE GENOMIC DNA]</scope>
    <source>
        <strain evidence="4 5">N4</strain>
    </source>
</reference>
<comment type="similarity">
    <text evidence="1 2">Belongs to the BolA/IbaG family.</text>
</comment>
<evidence type="ECO:0000256" key="2">
    <source>
        <dbReference type="RuleBase" id="RU003860"/>
    </source>
</evidence>
<organism evidence="4 5">
    <name type="scientific">Marinobacter maroccanus</name>
    <dbReference type="NCBI Taxonomy" id="2055143"/>
    <lineage>
        <taxon>Bacteria</taxon>
        <taxon>Pseudomonadati</taxon>
        <taxon>Pseudomonadota</taxon>
        <taxon>Gammaproteobacteria</taxon>
        <taxon>Pseudomonadales</taxon>
        <taxon>Marinobacteraceae</taxon>
        <taxon>Marinobacter</taxon>
    </lineage>
</organism>
<dbReference type="InterPro" id="IPR050961">
    <property type="entry name" value="BolA/IbaG_stress_morph_reg"/>
</dbReference>
<evidence type="ECO:0000256" key="3">
    <source>
        <dbReference type="SAM" id="MobiDB-lite"/>
    </source>
</evidence>
<dbReference type="RefSeq" id="WP_104323116.1">
    <property type="nucleotide sequence ID" value="NZ_PSSX01000021.1"/>
</dbReference>
<accession>A0A2S5Z637</accession>
<dbReference type="PANTHER" id="PTHR46229:SF2">
    <property type="entry name" value="BOLA-LIKE PROTEIN 1"/>
    <property type="match status" value="1"/>
</dbReference>
<dbReference type="EMBL" id="PSSX01000021">
    <property type="protein sequence ID" value="PPI82847.1"/>
    <property type="molecule type" value="Genomic_DNA"/>
</dbReference>
<name>A0A2S5Z637_9GAMM</name>
<dbReference type="Gene3D" id="3.30.300.90">
    <property type="entry name" value="BolA-like"/>
    <property type="match status" value="1"/>
</dbReference>
<evidence type="ECO:0000313" key="5">
    <source>
        <dbReference type="Proteomes" id="UP000239917"/>
    </source>
</evidence>
<dbReference type="GO" id="GO:0006351">
    <property type="term" value="P:DNA-templated transcription"/>
    <property type="evidence" value="ECO:0007669"/>
    <property type="project" value="TreeGrafter"/>
</dbReference>
<sequence length="118" mass="12991">MKIQNAIETKLNDAFDARVLQVENESHKHSVPPNSETHFKVTLVSPEFEGQMRVRRHQAIYKVLAEELAGPVHALALHLYSPEEWEATGQATPESPNCMGGSKKDPVMAARTGQGEGS</sequence>
<dbReference type="PANTHER" id="PTHR46229">
    <property type="entry name" value="BOLA TRANSCRIPTION REGULATOR"/>
    <property type="match status" value="1"/>
</dbReference>